<dbReference type="eggNOG" id="COG2226">
    <property type="taxonomic scope" value="Bacteria"/>
</dbReference>
<dbReference type="PIRSF" id="PIRSF018249">
    <property type="entry name" value="MyrA_prd"/>
    <property type="match status" value="1"/>
</dbReference>
<feature type="binding site" evidence="1">
    <location>
        <begin position="61"/>
        <end position="62"/>
    </location>
    <ligand>
        <name>S-adenosyl-L-methionine</name>
        <dbReference type="ChEBI" id="CHEBI:59789"/>
    </ligand>
</feature>
<protein>
    <submittedName>
        <fullName evidence="3">Putative rRNA methyltransferase</fullName>
    </submittedName>
</protein>
<feature type="domain" description="Methyltransferase" evidence="2">
    <location>
        <begin position="54"/>
        <end position="138"/>
    </location>
</feature>
<dbReference type="EMBL" id="BAHC01000123">
    <property type="protein sequence ID" value="GAB91072.1"/>
    <property type="molecule type" value="Genomic_DNA"/>
</dbReference>
<name>K6WFX3_9ACTN</name>
<dbReference type="GO" id="GO:0008168">
    <property type="term" value="F:methyltransferase activity"/>
    <property type="evidence" value="ECO:0007669"/>
    <property type="project" value="UniProtKB-KW"/>
</dbReference>
<dbReference type="InterPro" id="IPR041698">
    <property type="entry name" value="Methyltransf_25"/>
</dbReference>
<dbReference type="Pfam" id="PF13649">
    <property type="entry name" value="Methyltransf_25"/>
    <property type="match status" value="1"/>
</dbReference>
<keyword evidence="1" id="KW-0949">S-adenosyl-L-methionine</keyword>
<evidence type="ECO:0000313" key="4">
    <source>
        <dbReference type="Proteomes" id="UP000008363"/>
    </source>
</evidence>
<dbReference type="CDD" id="cd02440">
    <property type="entry name" value="AdoMet_MTases"/>
    <property type="match status" value="1"/>
</dbReference>
<gene>
    <name evidence="3" type="ORF">GORHZ_123_00160</name>
</gene>
<dbReference type="InterPro" id="IPR029063">
    <property type="entry name" value="SAM-dependent_MTases_sf"/>
</dbReference>
<dbReference type="Proteomes" id="UP000008363">
    <property type="component" value="Unassembled WGS sequence"/>
</dbReference>
<dbReference type="SUPFAM" id="SSF53335">
    <property type="entry name" value="S-adenosyl-L-methionine-dependent methyltransferases"/>
    <property type="match status" value="1"/>
</dbReference>
<dbReference type="Gene3D" id="3.40.50.150">
    <property type="entry name" value="Vaccinia Virus protein VP39"/>
    <property type="match status" value="1"/>
</dbReference>
<dbReference type="STRING" id="1108045.GORHZ_123_00160"/>
<evidence type="ECO:0000313" key="3">
    <source>
        <dbReference type="EMBL" id="GAB91072.1"/>
    </source>
</evidence>
<feature type="binding site" evidence="1">
    <location>
        <position position="31"/>
    </location>
    <ligand>
        <name>S-adenosyl-L-methionine</name>
        <dbReference type="ChEBI" id="CHEBI:59789"/>
    </ligand>
</feature>
<dbReference type="InterPro" id="IPR016718">
    <property type="entry name" value="rRNA_m1G-MeTrfase_A_prd"/>
</dbReference>
<keyword evidence="4" id="KW-1185">Reference proteome</keyword>
<dbReference type="AlphaFoldDB" id="K6WFX3"/>
<feature type="binding site" evidence="1">
    <location>
        <position position="149"/>
    </location>
    <ligand>
        <name>S-adenosyl-L-methionine</name>
        <dbReference type="ChEBI" id="CHEBI:59789"/>
    </ligand>
</feature>
<comment type="caution">
    <text evidence="3">The sequence shown here is derived from an EMBL/GenBank/DDBJ whole genome shotgun (WGS) entry which is preliminary data.</text>
</comment>
<evidence type="ECO:0000256" key="1">
    <source>
        <dbReference type="PIRSR" id="PIRSR018249-2"/>
    </source>
</evidence>
<organism evidence="3 4">
    <name type="scientific">Gordonia rhizosphera NBRC 16068</name>
    <dbReference type="NCBI Taxonomy" id="1108045"/>
    <lineage>
        <taxon>Bacteria</taxon>
        <taxon>Bacillati</taxon>
        <taxon>Actinomycetota</taxon>
        <taxon>Actinomycetes</taxon>
        <taxon>Mycobacteriales</taxon>
        <taxon>Gordoniaceae</taxon>
        <taxon>Gordonia</taxon>
    </lineage>
</organism>
<sequence length="246" mass="25567">MSLFDGRSTPHRSDTAAMVTARRRVHASGLFDSVAGIVAGIVEHALTPAAPGVVFDAGAGTGHYLAATLDRVDSARGIGVDLSKYCARAIARSHPRAAAVVADLWRPLPIASGSVGAILSIFSPRNVTEFARVLDPAGVLVVVTPNPDHLTEIIEPMGMLAVGADKDERLAATLAEDFETVGEQVLREQHMLGRDAITDLVAMGPSAFHRSADEIAADADALTGGGTEDIAVSLSISVTTATPRRS</sequence>
<dbReference type="GO" id="GO:0032259">
    <property type="term" value="P:methylation"/>
    <property type="evidence" value="ECO:0007669"/>
    <property type="project" value="UniProtKB-KW"/>
</dbReference>
<reference evidence="3 4" key="1">
    <citation type="submission" date="2012-08" db="EMBL/GenBank/DDBJ databases">
        <title>Whole genome shotgun sequence of Gordonia rhizosphera NBRC 16068.</title>
        <authorList>
            <person name="Takarada H."/>
            <person name="Isaki S."/>
            <person name="Hosoyama A."/>
            <person name="Tsuchikane K."/>
            <person name="Katsumata H."/>
            <person name="Baba S."/>
            <person name="Ohji S."/>
            <person name="Yamazaki S."/>
            <person name="Fujita N."/>
        </authorList>
    </citation>
    <scope>NUCLEOTIDE SEQUENCE [LARGE SCALE GENOMIC DNA]</scope>
    <source>
        <strain evidence="3 4">NBRC 16068</strain>
    </source>
</reference>
<accession>K6WFX3</accession>
<evidence type="ECO:0000259" key="2">
    <source>
        <dbReference type="Pfam" id="PF13649"/>
    </source>
</evidence>
<proteinExistence type="predicted"/>
<keyword evidence="3" id="KW-0808">Transferase</keyword>
<keyword evidence="3" id="KW-0489">Methyltransferase</keyword>